<name>A0AAW0SR05_SCYPA</name>
<evidence type="ECO:0000313" key="3">
    <source>
        <dbReference type="Proteomes" id="UP001487740"/>
    </source>
</evidence>
<organism evidence="2 3">
    <name type="scientific">Scylla paramamosain</name>
    <name type="common">Mud crab</name>
    <dbReference type="NCBI Taxonomy" id="85552"/>
    <lineage>
        <taxon>Eukaryota</taxon>
        <taxon>Metazoa</taxon>
        <taxon>Ecdysozoa</taxon>
        <taxon>Arthropoda</taxon>
        <taxon>Crustacea</taxon>
        <taxon>Multicrustacea</taxon>
        <taxon>Malacostraca</taxon>
        <taxon>Eumalacostraca</taxon>
        <taxon>Eucarida</taxon>
        <taxon>Decapoda</taxon>
        <taxon>Pleocyemata</taxon>
        <taxon>Brachyura</taxon>
        <taxon>Eubrachyura</taxon>
        <taxon>Portunoidea</taxon>
        <taxon>Portunidae</taxon>
        <taxon>Portuninae</taxon>
        <taxon>Scylla</taxon>
    </lineage>
</organism>
<feature type="region of interest" description="Disordered" evidence="1">
    <location>
        <begin position="77"/>
        <end position="113"/>
    </location>
</feature>
<dbReference type="EMBL" id="JARAKH010000047">
    <property type="protein sequence ID" value="KAK8377187.1"/>
    <property type="molecule type" value="Genomic_DNA"/>
</dbReference>
<evidence type="ECO:0000313" key="2">
    <source>
        <dbReference type="EMBL" id="KAK8377187.1"/>
    </source>
</evidence>
<sequence length="132" mass="14981">MPRCPCLCGFDQCDVYSWKERRPAAEYTEARGGVWDEHRTWQANVTRDTVQAKVSMRRSAAPSQLLKRAQQYRLPFASPAAKRPCPTPQEDVPQKAEPQEQEQPSAVKVRSASDILQLAGAQRGWNRSPAEW</sequence>
<reference evidence="2 3" key="1">
    <citation type="submission" date="2023-03" db="EMBL/GenBank/DDBJ databases">
        <title>High-quality genome of Scylla paramamosain provides insights in environmental adaptation.</title>
        <authorList>
            <person name="Zhang L."/>
        </authorList>
    </citation>
    <scope>NUCLEOTIDE SEQUENCE [LARGE SCALE GENOMIC DNA]</scope>
    <source>
        <strain evidence="2">LZ_2023a</strain>
        <tissue evidence="2">Muscle</tissue>
    </source>
</reference>
<comment type="caution">
    <text evidence="2">The sequence shown here is derived from an EMBL/GenBank/DDBJ whole genome shotgun (WGS) entry which is preliminary data.</text>
</comment>
<evidence type="ECO:0000256" key="1">
    <source>
        <dbReference type="SAM" id="MobiDB-lite"/>
    </source>
</evidence>
<proteinExistence type="predicted"/>
<dbReference type="AlphaFoldDB" id="A0AAW0SR05"/>
<protein>
    <submittedName>
        <fullName evidence="2">Uncharacterized protein</fullName>
    </submittedName>
</protein>
<gene>
    <name evidence="2" type="ORF">O3P69_013674</name>
</gene>
<dbReference type="Proteomes" id="UP001487740">
    <property type="component" value="Unassembled WGS sequence"/>
</dbReference>
<accession>A0AAW0SR05</accession>
<keyword evidence="3" id="KW-1185">Reference proteome</keyword>